<organism evidence="2 3">
    <name type="scientific">Aquirhabdus parva</name>
    <dbReference type="NCBI Taxonomy" id="2283318"/>
    <lineage>
        <taxon>Bacteria</taxon>
        <taxon>Pseudomonadati</taxon>
        <taxon>Pseudomonadota</taxon>
        <taxon>Gammaproteobacteria</taxon>
        <taxon>Moraxellales</taxon>
        <taxon>Moraxellaceae</taxon>
        <taxon>Aquirhabdus</taxon>
    </lineage>
</organism>
<keyword evidence="1" id="KW-0732">Signal</keyword>
<dbReference type="OrthoDB" id="7066466at2"/>
<reference evidence="2 3" key="1">
    <citation type="submission" date="2018-07" db="EMBL/GenBank/DDBJ databases">
        <title>Genome sequencing of Moraxellaceae gen. HYN0046.</title>
        <authorList>
            <person name="Kim M."/>
            <person name="Yi H."/>
        </authorList>
    </citation>
    <scope>NUCLEOTIDE SEQUENCE [LARGE SCALE GENOMIC DNA]</scope>
    <source>
        <strain evidence="2 3">HYN0046</strain>
    </source>
</reference>
<dbReference type="KEGG" id="mbah:HYN46_00385"/>
<evidence type="ECO:0000256" key="1">
    <source>
        <dbReference type="SAM" id="SignalP"/>
    </source>
</evidence>
<feature type="signal peptide" evidence="1">
    <location>
        <begin position="1"/>
        <end position="18"/>
    </location>
</feature>
<protein>
    <submittedName>
        <fullName evidence="2">Uncharacterized protein</fullName>
    </submittedName>
</protein>
<evidence type="ECO:0000313" key="2">
    <source>
        <dbReference type="EMBL" id="AXI01490.1"/>
    </source>
</evidence>
<proteinExistence type="predicted"/>
<dbReference type="RefSeq" id="WP_114897600.1">
    <property type="nucleotide sequence ID" value="NZ_CP031222.1"/>
</dbReference>
<dbReference type="EMBL" id="CP031222">
    <property type="protein sequence ID" value="AXI01490.1"/>
    <property type="molecule type" value="Genomic_DNA"/>
</dbReference>
<accession>A0A345P2I1</accession>
<name>A0A345P2I1_9GAMM</name>
<evidence type="ECO:0000313" key="3">
    <source>
        <dbReference type="Proteomes" id="UP000253940"/>
    </source>
</evidence>
<gene>
    <name evidence="2" type="ORF">HYN46_00385</name>
</gene>
<sequence>MKKLLFITLFTFCSFANAAVVSLSAVPTGWRLQNYTAGNVVVWYTAAATPCVNGQLMMPANSESERNRFWALILAAKVANRSVYVEYDDTTCKIISFAMKEG</sequence>
<dbReference type="Proteomes" id="UP000253940">
    <property type="component" value="Chromosome"/>
</dbReference>
<keyword evidence="3" id="KW-1185">Reference proteome</keyword>
<feature type="chain" id="PRO_5016699626" evidence="1">
    <location>
        <begin position="19"/>
        <end position="102"/>
    </location>
</feature>
<dbReference type="AlphaFoldDB" id="A0A345P2I1"/>